<sequence length="403" mass="44811">MALVEGEAFVGSAANTPACGAVSKAASDSDMATSCSSPALPENVCANTGPPPFLAPSPPLEFVDGLNLTDAQLAKVRALRALVDALPIVEEIPEEAPAAKEKGWLSGLFSRSSSNVTKKEVRELTWEEVLWLANDLVLWRYLRSYSWDQNQAQQQLMQTIAWRRNRKPHCIHPDDVKATAARGSVYRKGFDIHGHPIVYFKPGREPAQSTKAAQEYTLYTMEKAIQSINKAKGRDQLVFLVDFTGFSITQVPSMDLSKEVVNILNDHYTDILAKAYMLDAPSYFDAVWKFVKVMLHPLTASKVEFIQTSNKKQLAKLMEHIPAEFLEESLGGSCGVVYDHQKYWIAEDKYHAEIAQHTKDTIAKMKEDEAFIGRLQTATSLQLAAAQQEPLFAKATTETCEEQ</sequence>
<dbReference type="InterPro" id="IPR052578">
    <property type="entry name" value="PI_Transfer_CRAL-TRIO"/>
</dbReference>
<dbReference type="SMART" id="SM00516">
    <property type="entry name" value="SEC14"/>
    <property type="match status" value="1"/>
</dbReference>
<dbReference type="InterPro" id="IPR036865">
    <property type="entry name" value="CRAL-TRIO_dom_sf"/>
</dbReference>
<evidence type="ECO:0000313" key="2">
    <source>
        <dbReference type="EMBL" id="AET50791.1"/>
    </source>
</evidence>
<protein>
    <recommendedName>
        <fullName evidence="1">CRAL-TRIO domain-containing protein</fullName>
    </recommendedName>
</protein>
<reference evidence="2" key="1">
    <citation type="journal article" date="2012" name="BMC Genomics">
        <title>Characterisation of full-length cDNA sequences provides insights into the Eimeria tenella transcriptome.</title>
        <authorList>
            <person name="Amiruddin N."/>
            <person name="Lee X.W."/>
            <person name="Blake D.P."/>
            <person name="Suzuki Y."/>
            <person name="Tay Y.L."/>
            <person name="Lim L.S."/>
            <person name="Tomley F.M."/>
            <person name="Watanabe J."/>
            <person name="Sugimoto C."/>
            <person name="Wan K.L."/>
        </authorList>
    </citation>
    <scope>NUCLEOTIDE SEQUENCE</scope>
    <source>
        <strain evidence="2">Houghton</strain>
    </source>
</reference>
<dbReference type="SUPFAM" id="SSF52087">
    <property type="entry name" value="CRAL/TRIO domain"/>
    <property type="match status" value="1"/>
</dbReference>
<dbReference type="PROSITE" id="PS50191">
    <property type="entry name" value="CRAL_TRIO"/>
    <property type="match status" value="1"/>
</dbReference>
<proteinExistence type="evidence at transcript level"/>
<dbReference type="CDD" id="cd00170">
    <property type="entry name" value="SEC14"/>
    <property type="match status" value="1"/>
</dbReference>
<evidence type="ECO:0000259" key="1">
    <source>
        <dbReference type="PROSITE" id="PS50191"/>
    </source>
</evidence>
<dbReference type="PANTHER" id="PTHR45824:SF29">
    <property type="entry name" value="GH16843P"/>
    <property type="match status" value="1"/>
</dbReference>
<dbReference type="VEuPathDB" id="ToxoDB:ETH2_1341000"/>
<accession>H9B9Y1</accession>
<dbReference type="GO" id="GO:0008526">
    <property type="term" value="F:phosphatidylinositol transfer activity"/>
    <property type="evidence" value="ECO:0007669"/>
    <property type="project" value="TreeGrafter"/>
</dbReference>
<dbReference type="PANTHER" id="PTHR45824">
    <property type="entry name" value="GH16843P"/>
    <property type="match status" value="1"/>
</dbReference>
<dbReference type="AlphaFoldDB" id="H9B9Y1"/>
<dbReference type="Pfam" id="PF00650">
    <property type="entry name" value="CRAL_TRIO"/>
    <property type="match status" value="1"/>
</dbReference>
<dbReference type="VEuPathDB" id="ToxoDB:ETH_00026540"/>
<dbReference type="InterPro" id="IPR036273">
    <property type="entry name" value="CRAL/TRIO_N_dom_sf"/>
</dbReference>
<feature type="domain" description="CRAL-TRIO" evidence="1">
    <location>
        <begin position="173"/>
        <end position="338"/>
    </location>
</feature>
<dbReference type="InterPro" id="IPR001251">
    <property type="entry name" value="CRAL-TRIO_dom"/>
</dbReference>
<dbReference type="Gene3D" id="3.40.525.10">
    <property type="entry name" value="CRAL-TRIO lipid binding domain"/>
    <property type="match status" value="1"/>
</dbReference>
<organism evidence="2">
    <name type="scientific">Eimeria tenella</name>
    <name type="common">Coccidian parasite</name>
    <dbReference type="NCBI Taxonomy" id="5802"/>
    <lineage>
        <taxon>Eukaryota</taxon>
        <taxon>Sar</taxon>
        <taxon>Alveolata</taxon>
        <taxon>Apicomplexa</taxon>
        <taxon>Conoidasida</taxon>
        <taxon>Coccidia</taxon>
        <taxon>Eucoccidiorida</taxon>
        <taxon>Eimeriorina</taxon>
        <taxon>Eimeriidae</taxon>
        <taxon>Eimeria</taxon>
    </lineage>
</organism>
<dbReference type="SUPFAM" id="SSF46938">
    <property type="entry name" value="CRAL/TRIO N-terminal domain"/>
    <property type="match status" value="1"/>
</dbReference>
<dbReference type="EMBL" id="JN987568">
    <property type="protein sequence ID" value="AET50791.1"/>
    <property type="molecule type" value="mRNA"/>
</dbReference>
<name>H9B9Y1_EIMTE</name>